<sequence length="570" mass="65519">MRRSSTRKTGQSNSAASVNSSATDLFRSASSKATSKELERIDQLFYSYANRSSNLIEHPSWARNVSLMVSSFKHQLLIDSEFHDVLWPNHVWKIDKRYIFIFLEHCFALCCALVALKMKGKFLKVGCKGVMEWLGDLERAVDLNCFLMRYWGYMLDPTLDVGLVKVWASSSLKVCRDIELFALHGPTFFSSCIPLLLPFRNSMVVSDLNGEFWAVNETTTWKSNLGWVRLLVIGFSRKLPPLKGEVDLGRPKEPEAFKFQIEGEATYSFMCNPEGIEVLCSDVEVDHTDVRILMLAWKMKAEKQGYFTLERGCKIPCKTILVGALNSPGSPASEDYLKTLATSDGLGVQTRPLCYHLDSKLKSVLDIEEFLKLSRSQKYSYWEKSLVNGGDVLPSIHVHFTVLWEDQKATSNVEPCHMGSGRSVGHWPGWQIEEEWRRGLKALRTDTVSKLKKALPELEKEVRRPSNFVDFYSYAFRYCLTEEKQKSIDIESICELLDLVLGSQFQAQVDSFVEYLKTQNDYKVINMDQWMGFFRFCNEISFPDLRNYDPELAWPLILDNFVEWRRAKHS</sequence>
<evidence type="ECO:0000313" key="6">
    <source>
        <dbReference type="Proteomes" id="UP000288805"/>
    </source>
</evidence>
<accession>A0A438I487</accession>
<gene>
    <name evidence="5" type="primary">Dcun1d4</name>
    <name evidence="5" type="ORF">CK203_046185</name>
</gene>
<feature type="region of interest" description="Disordered" evidence="2">
    <location>
        <begin position="1"/>
        <end position="23"/>
    </location>
</feature>
<dbReference type="Pfam" id="PF03556">
    <property type="entry name" value="Cullin_binding"/>
    <property type="match status" value="1"/>
</dbReference>
<name>A0A438I487_VITVI</name>
<dbReference type="InterPro" id="IPR042460">
    <property type="entry name" value="DCN1-like_PONY"/>
</dbReference>
<evidence type="ECO:0000256" key="3">
    <source>
        <dbReference type="SAM" id="Phobius"/>
    </source>
</evidence>
<dbReference type="FunFam" id="1.10.238.200:FF:000005">
    <property type="entry name" value="Defective in cullin neddylation protein"/>
    <property type="match status" value="1"/>
</dbReference>
<organism evidence="5 6">
    <name type="scientific">Vitis vinifera</name>
    <name type="common">Grape</name>
    <dbReference type="NCBI Taxonomy" id="29760"/>
    <lineage>
        <taxon>Eukaryota</taxon>
        <taxon>Viridiplantae</taxon>
        <taxon>Streptophyta</taxon>
        <taxon>Embryophyta</taxon>
        <taxon>Tracheophyta</taxon>
        <taxon>Spermatophyta</taxon>
        <taxon>Magnoliopsida</taxon>
        <taxon>eudicotyledons</taxon>
        <taxon>Gunneridae</taxon>
        <taxon>Pentapetalae</taxon>
        <taxon>rosids</taxon>
        <taxon>Vitales</taxon>
        <taxon>Vitaceae</taxon>
        <taxon>Viteae</taxon>
        <taxon>Vitis</taxon>
    </lineage>
</organism>
<evidence type="ECO:0000313" key="5">
    <source>
        <dbReference type="EMBL" id="RVW91519.1"/>
    </source>
</evidence>
<dbReference type="EMBL" id="QGNW01000144">
    <property type="protein sequence ID" value="RVW91519.1"/>
    <property type="molecule type" value="Genomic_DNA"/>
</dbReference>
<evidence type="ECO:0000259" key="4">
    <source>
        <dbReference type="PROSITE" id="PS51229"/>
    </source>
</evidence>
<dbReference type="Proteomes" id="UP000288805">
    <property type="component" value="Unassembled WGS sequence"/>
</dbReference>
<dbReference type="Gene3D" id="1.10.238.200">
    <property type="entry name" value="Cullin, PONY binding domain"/>
    <property type="match status" value="1"/>
</dbReference>
<reference evidence="5 6" key="1">
    <citation type="journal article" date="2018" name="PLoS Genet.">
        <title>Population sequencing reveals clonal diversity and ancestral inbreeding in the grapevine cultivar Chardonnay.</title>
        <authorList>
            <person name="Roach M.J."/>
            <person name="Johnson D.L."/>
            <person name="Bohlmann J."/>
            <person name="van Vuuren H.J."/>
            <person name="Jones S.J."/>
            <person name="Pretorius I.S."/>
            <person name="Schmidt S.A."/>
            <person name="Borneman A.R."/>
        </authorList>
    </citation>
    <scope>NUCLEOTIDE SEQUENCE [LARGE SCALE GENOMIC DNA]</scope>
    <source>
        <strain evidence="6">cv. Chardonnay</strain>
        <tissue evidence="5">Leaf</tissue>
    </source>
</reference>
<dbReference type="PANTHER" id="PTHR12281:SF12">
    <property type="entry name" value="DEFECTIVE IN CULLIN NEDDYLATION PROTEIN"/>
    <property type="match status" value="1"/>
</dbReference>
<feature type="compositionally biased region" description="Low complexity" evidence="2">
    <location>
        <begin position="12"/>
        <end position="22"/>
    </location>
</feature>
<keyword evidence="3" id="KW-1133">Transmembrane helix</keyword>
<dbReference type="PROSITE" id="PS51229">
    <property type="entry name" value="DCUN1"/>
    <property type="match status" value="1"/>
</dbReference>
<comment type="caution">
    <text evidence="5">The sequence shown here is derived from an EMBL/GenBank/DDBJ whole genome shotgun (WGS) entry which is preliminary data.</text>
</comment>
<proteinExistence type="predicted"/>
<dbReference type="PANTHER" id="PTHR12281">
    <property type="entry name" value="RP42 RELATED"/>
    <property type="match status" value="1"/>
</dbReference>
<feature type="domain" description="DCUN1" evidence="4">
    <location>
        <begin position="433"/>
        <end position="566"/>
    </location>
</feature>
<dbReference type="InterPro" id="IPR014764">
    <property type="entry name" value="DCN-prot"/>
</dbReference>
<keyword evidence="3" id="KW-0812">Transmembrane</keyword>
<keyword evidence="3" id="KW-0472">Membrane</keyword>
<dbReference type="Gene3D" id="1.10.238.10">
    <property type="entry name" value="EF-hand"/>
    <property type="match status" value="2"/>
</dbReference>
<feature type="transmembrane region" description="Helical" evidence="3">
    <location>
        <begin position="98"/>
        <end position="116"/>
    </location>
</feature>
<dbReference type="AlphaFoldDB" id="A0A438I487"/>
<protein>
    <recommendedName>
        <fullName evidence="1">Defective in cullin neddylation protein</fullName>
    </recommendedName>
</protein>
<dbReference type="InterPro" id="IPR005176">
    <property type="entry name" value="PONY_dom"/>
</dbReference>
<comment type="function">
    <text evidence="1">Neddylation of cullins play an essential role in the regulation of SCF-type complexes activity.</text>
</comment>
<evidence type="ECO:0000256" key="2">
    <source>
        <dbReference type="SAM" id="MobiDB-lite"/>
    </source>
</evidence>
<evidence type="ECO:0000256" key="1">
    <source>
        <dbReference type="RuleBase" id="RU410713"/>
    </source>
</evidence>